<dbReference type="Proteomes" id="UP000178602">
    <property type="component" value="Unassembled WGS sequence"/>
</dbReference>
<evidence type="ECO:0008006" key="3">
    <source>
        <dbReference type="Google" id="ProtNLM"/>
    </source>
</evidence>
<accession>A0A1F4T4L5</accession>
<gene>
    <name evidence="1" type="ORF">A3K49_01860</name>
</gene>
<name>A0A1F4T4L5_UNCSA</name>
<organism evidence="1 2">
    <name type="scientific">candidate division WOR-1 bacterium RIFOXYC12_FULL_54_18</name>
    <dbReference type="NCBI Taxonomy" id="1802584"/>
    <lineage>
        <taxon>Bacteria</taxon>
        <taxon>Bacillati</taxon>
        <taxon>Saganbacteria</taxon>
    </lineage>
</organism>
<protein>
    <recommendedName>
        <fullName evidence="3">FlgD Ig-like domain-containing protein</fullName>
    </recommendedName>
</protein>
<sequence>MFLTVAGSAMGTLPFSVRSSAEVSGGPYRVIGDALVYPSPFNRARDKELIIQYRLSHDTDIDIFIISVSGDILKKISLAAGHPGGSAGLNKVKWSSRADDGTLPGNGIYVGTIVDRLNNQVMKKFKLTINDQ</sequence>
<evidence type="ECO:0000313" key="2">
    <source>
        <dbReference type="Proteomes" id="UP000178602"/>
    </source>
</evidence>
<dbReference type="AlphaFoldDB" id="A0A1F4T4L5"/>
<comment type="caution">
    <text evidence="1">The sequence shown here is derived from an EMBL/GenBank/DDBJ whole genome shotgun (WGS) entry which is preliminary data.</text>
</comment>
<dbReference type="EMBL" id="MEUG01000001">
    <property type="protein sequence ID" value="OGC27745.1"/>
    <property type="molecule type" value="Genomic_DNA"/>
</dbReference>
<reference evidence="1 2" key="1">
    <citation type="journal article" date="2016" name="Nat. Commun.">
        <title>Thousands of microbial genomes shed light on interconnected biogeochemical processes in an aquifer system.</title>
        <authorList>
            <person name="Anantharaman K."/>
            <person name="Brown C.T."/>
            <person name="Hug L.A."/>
            <person name="Sharon I."/>
            <person name="Castelle C.J."/>
            <person name="Probst A.J."/>
            <person name="Thomas B.C."/>
            <person name="Singh A."/>
            <person name="Wilkins M.J."/>
            <person name="Karaoz U."/>
            <person name="Brodie E.L."/>
            <person name="Williams K.H."/>
            <person name="Hubbard S.S."/>
            <person name="Banfield J.F."/>
        </authorList>
    </citation>
    <scope>NUCLEOTIDE SEQUENCE [LARGE SCALE GENOMIC DNA]</scope>
</reference>
<proteinExistence type="predicted"/>
<evidence type="ECO:0000313" key="1">
    <source>
        <dbReference type="EMBL" id="OGC27745.1"/>
    </source>
</evidence>